<dbReference type="Gene3D" id="3.60.10.10">
    <property type="entry name" value="Endonuclease/exonuclease/phosphatase"/>
    <property type="match status" value="1"/>
</dbReference>
<protein>
    <recommendedName>
        <fullName evidence="1">Endonuclease/exonuclease/phosphatase domain-containing protein</fullName>
    </recommendedName>
</protein>
<dbReference type="Pfam" id="PF03372">
    <property type="entry name" value="Exo_endo_phos"/>
    <property type="match status" value="1"/>
</dbReference>
<feature type="domain" description="Endonuclease/exonuclease/phosphatase" evidence="1">
    <location>
        <begin position="71"/>
        <end position="315"/>
    </location>
</feature>
<keyword evidence="3" id="KW-1185">Reference proteome</keyword>
<dbReference type="InterPro" id="IPR036691">
    <property type="entry name" value="Endo/exonu/phosph_ase_sf"/>
</dbReference>
<proteinExistence type="predicted"/>
<organism evidence="2 3">
    <name type="scientific">Durusdinium trenchii</name>
    <dbReference type="NCBI Taxonomy" id="1381693"/>
    <lineage>
        <taxon>Eukaryota</taxon>
        <taxon>Sar</taxon>
        <taxon>Alveolata</taxon>
        <taxon>Dinophyceae</taxon>
        <taxon>Suessiales</taxon>
        <taxon>Symbiodiniaceae</taxon>
        <taxon>Durusdinium</taxon>
    </lineage>
</organism>
<dbReference type="Proteomes" id="UP001642484">
    <property type="component" value="Unassembled WGS sequence"/>
</dbReference>
<dbReference type="EMBL" id="CAXAMN010005113">
    <property type="protein sequence ID" value="CAK9012430.1"/>
    <property type="molecule type" value="Genomic_DNA"/>
</dbReference>
<gene>
    <name evidence="2" type="ORF">CCMP2556_LOCUS10849</name>
</gene>
<evidence type="ECO:0000313" key="2">
    <source>
        <dbReference type="EMBL" id="CAK9012430.1"/>
    </source>
</evidence>
<dbReference type="InterPro" id="IPR050410">
    <property type="entry name" value="CCR4/nocturin_mRNA_transcr"/>
</dbReference>
<evidence type="ECO:0000313" key="3">
    <source>
        <dbReference type="Proteomes" id="UP001642484"/>
    </source>
</evidence>
<evidence type="ECO:0000259" key="1">
    <source>
        <dbReference type="Pfam" id="PF03372"/>
    </source>
</evidence>
<reference evidence="2 3" key="1">
    <citation type="submission" date="2024-02" db="EMBL/GenBank/DDBJ databases">
        <authorList>
            <person name="Chen Y."/>
            <person name="Shah S."/>
            <person name="Dougan E. K."/>
            <person name="Thang M."/>
            <person name="Chan C."/>
        </authorList>
    </citation>
    <scope>NUCLEOTIDE SEQUENCE [LARGE SCALE GENOMIC DNA]</scope>
</reference>
<dbReference type="PANTHER" id="PTHR12121:SF36">
    <property type="entry name" value="ENDONUCLEASE_EXONUCLEASE_PHOSPHATASE DOMAIN-CONTAINING PROTEIN"/>
    <property type="match status" value="1"/>
</dbReference>
<dbReference type="InterPro" id="IPR005135">
    <property type="entry name" value="Endo/exonuclease/phosphatase"/>
</dbReference>
<dbReference type="PANTHER" id="PTHR12121">
    <property type="entry name" value="CARBON CATABOLITE REPRESSOR PROTEIN 4"/>
    <property type="match status" value="1"/>
</dbReference>
<dbReference type="SUPFAM" id="SSF56219">
    <property type="entry name" value="DNase I-like"/>
    <property type="match status" value="1"/>
</dbReference>
<sequence length="325" mass="36290">MHRRWRSFAEPRGGPVIRVLQFNILADSLADGATIQEKTLPAPHLCDVGAAGCHYHFHAETPCHTFRTLKPHLDWELRRAQIVDILRNANADLICLQEVDCFNDLKAALEPVGFQGRFCKKAWRKIKDGSAVFWREEVLWLEDWKALQILPGSAMTALLLRFVTRDGKRLVVCATHLKAGFSAAMEEHRLAQVLELQKLIHRFSGESAAIVIAADLNAHCRSYALCTPLTCCDPAALVEPKAVCALLDGGFQSAYAEFPSFTAWSGWLNRDVKANLDYILYKGPVQPLGVLEGPEEESVSAYSELLPNQSWPSDHIHLVADLELL</sequence>
<name>A0ABP0JDF1_9DINO</name>
<comment type="caution">
    <text evidence="2">The sequence shown here is derived from an EMBL/GenBank/DDBJ whole genome shotgun (WGS) entry which is preliminary data.</text>
</comment>
<accession>A0ABP0JDF1</accession>